<evidence type="ECO:0000256" key="2">
    <source>
        <dbReference type="ARBA" id="ARBA00022692"/>
    </source>
</evidence>
<keyword evidence="3 5" id="KW-1133">Transmembrane helix</keyword>
<organism evidence="7 8">
    <name type="scientific">Metschnikowia aff. pulcherrima</name>
    <dbReference type="NCBI Taxonomy" id="2163413"/>
    <lineage>
        <taxon>Eukaryota</taxon>
        <taxon>Fungi</taxon>
        <taxon>Dikarya</taxon>
        <taxon>Ascomycota</taxon>
        <taxon>Saccharomycotina</taxon>
        <taxon>Pichiomycetes</taxon>
        <taxon>Metschnikowiaceae</taxon>
        <taxon>Metschnikowia</taxon>
    </lineage>
</organism>
<evidence type="ECO:0000313" key="7">
    <source>
        <dbReference type="EMBL" id="QBM86495.1"/>
    </source>
</evidence>
<feature type="transmembrane region" description="Helical" evidence="5">
    <location>
        <begin position="69"/>
        <end position="89"/>
    </location>
</feature>
<evidence type="ECO:0000256" key="4">
    <source>
        <dbReference type="ARBA" id="ARBA00023136"/>
    </source>
</evidence>
<dbReference type="EMBL" id="CP034456">
    <property type="protein sequence ID" value="QBM86495.1"/>
    <property type="molecule type" value="Genomic_DNA"/>
</dbReference>
<dbReference type="Pfam" id="PF08510">
    <property type="entry name" value="PIG-P"/>
    <property type="match status" value="1"/>
</dbReference>
<dbReference type="GO" id="GO:0005783">
    <property type="term" value="C:endoplasmic reticulum"/>
    <property type="evidence" value="ECO:0007669"/>
    <property type="project" value="TreeGrafter"/>
</dbReference>
<dbReference type="STRING" id="2163413.A0A4P6XJ61"/>
<evidence type="ECO:0000256" key="1">
    <source>
        <dbReference type="ARBA" id="ARBA00004141"/>
    </source>
</evidence>
<accession>A0A4P6XJ61</accession>
<dbReference type="GO" id="GO:0016020">
    <property type="term" value="C:membrane"/>
    <property type="evidence" value="ECO:0007669"/>
    <property type="project" value="UniProtKB-SubCell"/>
</dbReference>
<evidence type="ECO:0000256" key="5">
    <source>
        <dbReference type="SAM" id="Phobius"/>
    </source>
</evidence>
<feature type="domain" description="PIG-P" evidence="6">
    <location>
        <begin position="25"/>
        <end position="139"/>
    </location>
</feature>
<keyword evidence="2 5" id="KW-0812">Transmembrane</keyword>
<reference evidence="8" key="1">
    <citation type="submission" date="2019-03" db="EMBL/GenBank/DDBJ databases">
        <title>Snf2 controls pulcherriminic acid biosynthesis and connects pigmentation and antifungal activity of the yeast Metschnikowia pulcherrima.</title>
        <authorList>
            <person name="Gore-Lloyd D."/>
            <person name="Sumann I."/>
            <person name="Brachmann A.O."/>
            <person name="Schneeberger K."/>
            <person name="Ortiz-Merino R.A."/>
            <person name="Moreno-Beltran M."/>
            <person name="Schlaefli M."/>
            <person name="Kirner P."/>
            <person name="Santos Kron A."/>
            <person name="Wolfe K.H."/>
            <person name="Piel J."/>
            <person name="Ahrens C.H."/>
            <person name="Henk D."/>
            <person name="Freimoser F.M."/>
        </authorList>
    </citation>
    <scope>NUCLEOTIDE SEQUENCE [LARGE SCALE GENOMIC DNA]</scope>
    <source>
        <strain evidence="8">APC 1.2</strain>
    </source>
</reference>
<evidence type="ECO:0000256" key="3">
    <source>
        <dbReference type="ARBA" id="ARBA00022989"/>
    </source>
</evidence>
<keyword evidence="4 5" id="KW-0472">Membrane</keyword>
<proteinExistence type="predicted"/>
<dbReference type="AlphaFoldDB" id="A0A4P6XJ61"/>
<keyword evidence="8" id="KW-1185">Reference proteome</keyword>
<evidence type="ECO:0000313" key="8">
    <source>
        <dbReference type="Proteomes" id="UP000292447"/>
    </source>
</evidence>
<comment type="subcellular location">
    <subcellularLocation>
        <location evidence="1">Membrane</location>
        <topology evidence="1">Multi-pass membrane protein</topology>
    </subcellularLocation>
</comment>
<dbReference type="InterPro" id="IPR013717">
    <property type="entry name" value="PIG-P"/>
</dbReference>
<dbReference type="PANTHER" id="PTHR46346:SF1">
    <property type="entry name" value="PHOSPHATIDYLINOSITOL N-ACETYLGLUCOSAMINYLTRANSFERASE SUBUNIT P"/>
    <property type="match status" value="1"/>
</dbReference>
<dbReference type="InterPro" id="IPR052263">
    <property type="entry name" value="GPI_Anchor_Biosynth"/>
</dbReference>
<gene>
    <name evidence="7" type="primary">MPUL0A11370</name>
    <name evidence="7" type="ORF">METSCH_A11370</name>
</gene>
<protein>
    <submittedName>
        <fullName evidence="7">Phosphatidylinositol glycan, class P</fullName>
    </submittedName>
</protein>
<dbReference type="Proteomes" id="UP000292447">
    <property type="component" value="Chromosome I"/>
</dbReference>
<feature type="transmembrane region" description="Helical" evidence="5">
    <location>
        <begin position="30"/>
        <end position="49"/>
    </location>
</feature>
<evidence type="ECO:0000259" key="6">
    <source>
        <dbReference type="Pfam" id="PF08510"/>
    </source>
</evidence>
<dbReference type="PANTHER" id="PTHR46346">
    <property type="entry name" value="PHOSPHATIDYLINOSITOL N-ACETYLGLUCOSAMINYLTRANSFERASE SUBUNIT P"/>
    <property type="match status" value="1"/>
</dbReference>
<sequence length="162" mass="18435">MSFPTEDRLARESDVTVSTNVTLYAEYKGFFMYVLSAVALAMFAMWILAPHSVLLSLGISYYPDKYWAQAIPMYFLMLMLFLYVLVTLYNTEVQTLKLNDLHVFTDEHAVCPEDPVEWLWKAPSGVWDLPIGLVNEVLYGEGEDKVSYGEMPETTPSPELGD</sequence>
<name>A0A4P6XJ61_9ASCO</name>
<dbReference type="GO" id="GO:0006506">
    <property type="term" value="P:GPI anchor biosynthetic process"/>
    <property type="evidence" value="ECO:0007669"/>
    <property type="project" value="TreeGrafter"/>
</dbReference>